<protein>
    <recommendedName>
        <fullName evidence="1">Antitoxin SocA-like Panacea domain-containing protein</fullName>
    </recommendedName>
</protein>
<reference evidence="3" key="1">
    <citation type="submission" date="2016-07" db="EMBL/GenBank/DDBJ databases">
        <authorList>
            <person name="Florea S."/>
            <person name="Webb J.S."/>
            <person name="Jaromczyk J."/>
            <person name="Schardl C.L."/>
        </authorList>
    </citation>
    <scope>NUCLEOTIDE SEQUENCE [LARGE SCALE GENOMIC DNA]</scope>
    <source>
        <strain evidence="3">KCTC 42131</strain>
    </source>
</reference>
<dbReference type="EMBL" id="MASR01000002">
    <property type="protein sequence ID" value="OFE11413.1"/>
    <property type="molecule type" value="Genomic_DNA"/>
</dbReference>
<keyword evidence="3" id="KW-1185">Reference proteome</keyword>
<feature type="domain" description="Antitoxin SocA-like Panacea" evidence="1">
    <location>
        <begin position="27"/>
        <end position="126"/>
    </location>
</feature>
<sequence>MHSAIAVANKILDLATENGRSVTPMQLIKLVYLCHGWMLGLYGRPLLAENIEAWRYGPVIRSLYAKVKDFRDNPVKGPLKQGLRISAPDETFDEQESDLISQVFEIYGRYSGVALSNLTHESGSPWDVVWKLKGQNSSISNDIISDHYRSLYATAPESAASQ</sequence>
<evidence type="ECO:0000313" key="2">
    <source>
        <dbReference type="EMBL" id="OFE11413.1"/>
    </source>
</evidence>
<dbReference type="AlphaFoldDB" id="A0A1E8CG70"/>
<dbReference type="InterPro" id="IPR025272">
    <property type="entry name" value="SocA_Panacea"/>
</dbReference>
<accession>A0A1E8CG70</accession>
<gene>
    <name evidence="2" type="ORF">PHACT_12720</name>
</gene>
<organism evidence="2 3">
    <name type="scientific">Pseudohongiella acticola</name>
    <dbReference type="NCBI Taxonomy" id="1524254"/>
    <lineage>
        <taxon>Bacteria</taxon>
        <taxon>Pseudomonadati</taxon>
        <taxon>Pseudomonadota</taxon>
        <taxon>Gammaproteobacteria</taxon>
        <taxon>Pseudomonadales</taxon>
        <taxon>Pseudohongiellaceae</taxon>
        <taxon>Pseudohongiella</taxon>
    </lineage>
</organism>
<dbReference type="STRING" id="1524254.PHACT_12720"/>
<comment type="caution">
    <text evidence="2">The sequence shown here is derived from an EMBL/GenBank/DDBJ whole genome shotgun (WGS) entry which is preliminary data.</text>
</comment>
<proteinExistence type="predicted"/>
<dbReference type="Pfam" id="PF13274">
    <property type="entry name" value="SocA_Panacea"/>
    <property type="match status" value="1"/>
</dbReference>
<name>A0A1E8CG70_9GAMM</name>
<dbReference type="OrthoDB" id="9799173at2"/>
<evidence type="ECO:0000259" key="1">
    <source>
        <dbReference type="Pfam" id="PF13274"/>
    </source>
</evidence>
<dbReference type="Proteomes" id="UP000175669">
    <property type="component" value="Unassembled WGS sequence"/>
</dbReference>
<evidence type="ECO:0000313" key="3">
    <source>
        <dbReference type="Proteomes" id="UP000175669"/>
    </source>
</evidence>
<dbReference type="RefSeq" id="WP_070118639.1">
    <property type="nucleotide sequence ID" value="NZ_MASR01000002.1"/>
</dbReference>